<keyword evidence="5" id="KW-1185">Reference proteome</keyword>
<dbReference type="AlphaFoldDB" id="A0AA40I7B2"/>
<keyword evidence="1 2" id="KW-0416">Keratin</keyword>
<comment type="subunit">
    <text evidence="2">Interacts with hair keratins.</text>
</comment>
<dbReference type="Pfam" id="PF05287">
    <property type="entry name" value="PMG"/>
    <property type="match status" value="1"/>
</dbReference>
<evidence type="ECO:0000313" key="4">
    <source>
        <dbReference type="EMBL" id="KAK1344388.1"/>
    </source>
</evidence>
<accession>A0AA40I7B2</accession>
<evidence type="ECO:0000256" key="2">
    <source>
        <dbReference type="RuleBase" id="RU369044"/>
    </source>
</evidence>
<feature type="region of interest" description="Disordered" evidence="3">
    <location>
        <begin position="1"/>
        <end position="134"/>
    </location>
</feature>
<dbReference type="EMBL" id="JAULJE010000004">
    <property type="protein sequence ID" value="KAK1344388.1"/>
    <property type="molecule type" value="Genomic_DNA"/>
</dbReference>
<dbReference type="GO" id="GO:0045095">
    <property type="term" value="C:keratin filament"/>
    <property type="evidence" value="ECO:0007669"/>
    <property type="project" value="UniProtKB-UniRule"/>
</dbReference>
<organism evidence="4 5">
    <name type="scientific">Cnephaeus nilssonii</name>
    <name type="common">Northern bat</name>
    <name type="synonym">Eptesicus nilssonii</name>
    <dbReference type="NCBI Taxonomy" id="3371016"/>
    <lineage>
        <taxon>Eukaryota</taxon>
        <taxon>Metazoa</taxon>
        <taxon>Chordata</taxon>
        <taxon>Craniata</taxon>
        <taxon>Vertebrata</taxon>
        <taxon>Euteleostomi</taxon>
        <taxon>Mammalia</taxon>
        <taxon>Eutheria</taxon>
        <taxon>Laurasiatheria</taxon>
        <taxon>Chiroptera</taxon>
        <taxon>Yangochiroptera</taxon>
        <taxon>Vespertilionidae</taxon>
        <taxon>Cnephaeus</taxon>
    </lineage>
</organism>
<proteinExistence type="inferred from homology"/>
<sequence length="263" mass="26479">MSSPPLGTDHPPASQSRAPGSGAGTPRDSGRDAGLATWTHPRVHSHGGSWASVSCRATRSKRSARQQPRDGIAGRALRPHGTEQPHAAASPLVGQPAAGGRKHPVPVTPTPRPSAAPQLHPVSATTSHGGCPGSLSSRSLGGPCTPGSSCGSHPSNLVYSPAPCAPSPGLQGPSLHRGRRETGWEPPSCLTPPICGPRTPSPRCGPRTPSPCGPCRTRPGALGCGSPGIRPLGDGVCGFPPLSYGSGFCRSSCSRPACGSGFP</sequence>
<comment type="function">
    <text evidence="2">In the hair cortex, hair keratin intermediate filaments are embedded in an interfilamentous matrix, consisting of hair keratin-associated proteins (KRTAP), which are essential for the formation of a rigid and resistant hair shaft through their extensive disulfide bond cross-linking with abundant cysteine residues of hair keratins. The matrix proteins include the high-sulfur and high-glycine-tyrosine keratins.</text>
</comment>
<comment type="caution">
    <text evidence="4">The sequence shown here is derived from an EMBL/GenBank/DDBJ whole genome shotgun (WGS) entry which is preliminary data.</text>
</comment>
<protein>
    <recommendedName>
        <fullName evidence="2">Keratin-associated protein</fullName>
    </recommendedName>
</protein>
<dbReference type="InterPro" id="IPR007951">
    <property type="entry name" value="KRTAP_PMG"/>
</dbReference>
<evidence type="ECO:0000256" key="3">
    <source>
        <dbReference type="SAM" id="MobiDB-lite"/>
    </source>
</evidence>
<comment type="similarity">
    <text evidence="2">Belongs to the PMG family.</text>
</comment>
<reference evidence="4" key="1">
    <citation type="submission" date="2023-06" db="EMBL/GenBank/DDBJ databases">
        <title>Reference genome for the Northern bat (Eptesicus nilssonii), a most northern bat species.</title>
        <authorList>
            <person name="Laine V.N."/>
            <person name="Pulliainen A.T."/>
            <person name="Lilley T.M."/>
        </authorList>
    </citation>
    <scope>NUCLEOTIDE SEQUENCE</scope>
    <source>
        <strain evidence="4">BLF_Eptnil</strain>
        <tissue evidence="4">Kidney</tissue>
    </source>
</reference>
<evidence type="ECO:0000313" key="5">
    <source>
        <dbReference type="Proteomes" id="UP001177744"/>
    </source>
</evidence>
<dbReference type="Proteomes" id="UP001177744">
    <property type="component" value="Unassembled WGS sequence"/>
</dbReference>
<evidence type="ECO:0000256" key="1">
    <source>
        <dbReference type="ARBA" id="ARBA00022744"/>
    </source>
</evidence>
<dbReference type="GO" id="GO:0005829">
    <property type="term" value="C:cytosol"/>
    <property type="evidence" value="ECO:0007669"/>
    <property type="project" value="UniProtKB-ARBA"/>
</dbReference>
<name>A0AA40I7B2_CNENI</name>
<gene>
    <name evidence="4" type="ORF">QTO34_014955</name>
</gene>